<dbReference type="Proteomes" id="UP000322000">
    <property type="component" value="Chromosome 1"/>
</dbReference>
<keyword evidence="2" id="KW-0732">Signal</keyword>
<evidence type="ECO:0000256" key="2">
    <source>
        <dbReference type="SAM" id="SignalP"/>
    </source>
</evidence>
<evidence type="ECO:0000256" key="1">
    <source>
        <dbReference type="SAM" id="MobiDB-lite"/>
    </source>
</evidence>
<dbReference type="RefSeq" id="XP_026734817.1">
    <property type="nucleotide sequence ID" value="XM_026879016.1"/>
</dbReference>
<protein>
    <submittedName>
        <fullName evidence="4">Uncharacterized protein LOC113498860 isoform X2</fullName>
    </submittedName>
</protein>
<dbReference type="GeneID" id="113498860"/>
<feature type="chain" id="PRO_5028900414" evidence="2">
    <location>
        <begin position="18"/>
        <end position="216"/>
    </location>
</feature>
<name>A0A7E5W2S6_TRINI</name>
<organism evidence="3 4">
    <name type="scientific">Trichoplusia ni</name>
    <name type="common">Cabbage looper</name>
    <dbReference type="NCBI Taxonomy" id="7111"/>
    <lineage>
        <taxon>Eukaryota</taxon>
        <taxon>Metazoa</taxon>
        <taxon>Ecdysozoa</taxon>
        <taxon>Arthropoda</taxon>
        <taxon>Hexapoda</taxon>
        <taxon>Insecta</taxon>
        <taxon>Pterygota</taxon>
        <taxon>Neoptera</taxon>
        <taxon>Endopterygota</taxon>
        <taxon>Lepidoptera</taxon>
        <taxon>Glossata</taxon>
        <taxon>Ditrysia</taxon>
        <taxon>Noctuoidea</taxon>
        <taxon>Noctuidae</taxon>
        <taxon>Plusiinae</taxon>
        <taxon>Trichoplusia</taxon>
    </lineage>
</organism>
<feature type="signal peptide" evidence="2">
    <location>
        <begin position="1"/>
        <end position="17"/>
    </location>
</feature>
<dbReference type="AlphaFoldDB" id="A0A7E5W2S6"/>
<reference evidence="4" key="1">
    <citation type="submission" date="2025-08" db="UniProtKB">
        <authorList>
            <consortium name="RefSeq"/>
        </authorList>
    </citation>
    <scope>IDENTIFICATION</scope>
</reference>
<feature type="compositionally biased region" description="Basic and acidic residues" evidence="1">
    <location>
        <begin position="167"/>
        <end position="176"/>
    </location>
</feature>
<proteinExistence type="predicted"/>
<accession>A0A7E5W2S6</accession>
<keyword evidence="3" id="KW-1185">Reference proteome</keyword>
<feature type="region of interest" description="Disordered" evidence="1">
    <location>
        <begin position="123"/>
        <end position="183"/>
    </location>
</feature>
<evidence type="ECO:0000313" key="4">
    <source>
        <dbReference type="RefSeq" id="XP_026734817.1"/>
    </source>
</evidence>
<sequence>MYPQLLFSSVLINFVIAIEQNSLKHGLNVLNDNNKAMMSESRSNTTHQNVTYIDKAENMIRLPSMNKYYEEKKSKRKSLKKSPRRTIQKIIKKNKNKIKKLYIMKMTSYPTVIPKIAFENEQEDFSPKKEETTTPPNQKKKSRKWNSKLPRYPMPFHQMQTRKSNRDRRGTNGKREVRSKRQTRDNALILKDFDEMQFLKGKKDFNVVNAHFKKYW</sequence>
<evidence type="ECO:0000313" key="3">
    <source>
        <dbReference type="Proteomes" id="UP000322000"/>
    </source>
</evidence>
<gene>
    <name evidence="4" type="primary">LOC113498860</name>
</gene>